<evidence type="ECO:0000256" key="1">
    <source>
        <dbReference type="SAM" id="MobiDB-lite"/>
    </source>
</evidence>
<dbReference type="EMBL" id="DVND01000106">
    <property type="protein sequence ID" value="HIU48497.1"/>
    <property type="molecule type" value="Genomic_DNA"/>
</dbReference>
<dbReference type="Proteomes" id="UP000824111">
    <property type="component" value="Unassembled WGS sequence"/>
</dbReference>
<evidence type="ECO:0000313" key="2">
    <source>
        <dbReference type="EMBL" id="HIU48497.1"/>
    </source>
</evidence>
<name>A0A9D1LV56_9FIRM</name>
<feature type="compositionally biased region" description="Basic and acidic residues" evidence="1">
    <location>
        <begin position="13"/>
        <end position="24"/>
    </location>
</feature>
<comment type="caution">
    <text evidence="2">The sequence shown here is derived from an EMBL/GenBank/DDBJ whole genome shotgun (WGS) entry which is preliminary data.</text>
</comment>
<feature type="compositionally biased region" description="Polar residues" evidence="1">
    <location>
        <begin position="1"/>
        <end position="11"/>
    </location>
</feature>
<gene>
    <name evidence="2" type="ORF">IAB04_03980</name>
</gene>
<dbReference type="Pfam" id="PF05521">
    <property type="entry name" value="Phage_HCP"/>
    <property type="match status" value="1"/>
</dbReference>
<feature type="region of interest" description="Disordered" evidence="1">
    <location>
        <begin position="1"/>
        <end position="24"/>
    </location>
</feature>
<dbReference type="InterPro" id="IPR008767">
    <property type="entry name" value="Phage_SPP1_head-tail_adaptor"/>
</dbReference>
<reference evidence="2" key="2">
    <citation type="journal article" date="2021" name="PeerJ">
        <title>Extensive microbial diversity within the chicken gut microbiome revealed by metagenomics and culture.</title>
        <authorList>
            <person name="Gilroy R."/>
            <person name="Ravi A."/>
            <person name="Getino M."/>
            <person name="Pursley I."/>
            <person name="Horton D.L."/>
            <person name="Alikhan N.F."/>
            <person name="Baker D."/>
            <person name="Gharbi K."/>
            <person name="Hall N."/>
            <person name="Watson M."/>
            <person name="Adriaenssens E.M."/>
            <person name="Foster-Nyarko E."/>
            <person name="Jarju S."/>
            <person name="Secka A."/>
            <person name="Antonio M."/>
            <person name="Oren A."/>
            <person name="Chaudhuri R.R."/>
            <person name="La Ragione R."/>
            <person name="Hildebrand F."/>
            <person name="Pallen M.J."/>
        </authorList>
    </citation>
    <scope>NUCLEOTIDE SEQUENCE</scope>
    <source>
        <strain evidence="2">ChiSjej4B22-9803</strain>
    </source>
</reference>
<proteinExistence type="predicted"/>
<dbReference type="AlphaFoldDB" id="A0A9D1LV56"/>
<protein>
    <submittedName>
        <fullName evidence="2">Uncharacterized protein</fullName>
    </submittedName>
</protein>
<reference evidence="2" key="1">
    <citation type="submission" date="2020-10" db="EMBL/GenBank/DDBJ databases">
        <authorList>
            <person name="Gilroy R."/>
        </authorList>
    </citation>
    <scope>NUCLEOTIDE SEQUENCE</scope>
    <source>
        <strain evidence="2">ChiSjej4B22-9803</strain>
    </source>
</reference>
<sequence>MLNRQIRQVTVQERGEERDDYNRRESYTDSFSIDAAIMLYSQQNTDDVRYKEATHMALTAYKGLDDSMRLVDGGTCYDILLVNNAGRMAQVLLKEVLGFGGGVR</sequence>
<accession>A0A9D1LV56</accession>
<evidence type="ECO:0000313" key="3">
    <source>
        <dbReference type="Proteomes" id="UP000824111"/>
    </source>
</evidence>
<organism evidence="2 3">
    <name type="scientific">Candidatus Avimonoglobus intestinipullorum</name>
    <dbReference type="NCBI Taxonomy" id="2840699"/>
    <lineage>
        <taxon>Bacteria</taxon>
        <taxon>Bacillati</taxon>
        <taxon>Bacillota</taxon>
        <taxon>Clostridia</taxon>
        <taxon>Eubacteriales</taxon>
        <taxon>Candidatus Avimonoglobus</taxon>
    </lineage>
</organism>